<gene>
    <name evidence="11" type="ordered locus">Ilyop_1177</name>
</gene>
<dbReference type="Proteomes" id="UP000006875">
    <property type="component" value="Chromosome"/>
</dbReference>
<dbReference type="GO" id="GO:0042910">
    <property type="term" value="F:xenobiotic transmembrane transporter activity"/>
    <property type="evidence" value="ECO:0007669"/>
    <property type="project" value="InterPro"/>
</dbReference>
<dbReference type="PANTHER" id="PTHR43298:SF2">
    <property type="entry name" value="FMN_FAD EXPORTER YEEO-RELATED"/>
    <property type="match status" value="1"/>
</dbReference>
<keyword evidence="8 10" id="KW-0472">Membrane</keyword>
<feature type="transmembrane region" description="Helical" evidence="10">
    <location>
        <begin position="167"/>
        <end position="188"/>
    </location>
</feature>
<organism evidence="11 12">
    <name type="scientific">Ilyobacter polytropus (strain ATCC 51220 / DSM 2926 / LMG 16218 / CuHBu1)</name>
    <dbReference type="NCBI Taxonomy" id="572544"/>
    <lineage>
        <taxon>Bacteria</taxon>
        <taxon>Fusobacteriati</taxon>
        <taxon>Fusobacteriota</taxon>
        <taxon>Fusobacteriia</taxon>
        <taxon>Fusobacteriales</taxon>
        <taxon>Fusobacteriaceae</taxon>
        <taxon>Ilyobacter</taxon>
    </lineage>
</organism>
<evidence type="ECO:0000256" key="9">
    <source>
        <dbReference type="ARBA" id="ARBA00031636"/>
    </source>
</evidence>
<dbReference type="InterPro" id="IPR002528">
    <property type="entry name" value="MATE_fam"/>
</dbReference>
<dbReference type="PANTHER" id="PTHR43298">
    <property type="entry name" value="MULTIDRUG RESISTANCE PROTEIN NORM-RELATED"/>
    <property type="match status" value="1"/>
</dbReference>
<dbReference type="STRING" id="572544.Ilyop_1177"/>
<keyword evidence="12" id="KW-1185">Reference proteome</keyword>
<dbReference type="GO" id="GO:0015297">
    <property type="term" value="F:antiporter activity"/>
    <property type="evidence" value="ECO:0007669"/>
    <property type="project" value="UniProtKB-KW"/>
</dbReference>
<evidence type="ECO:0000313" key="11">
    <source>
        <dbReference type="EMBL" id="ADO82958.1"/>
    </source>
</evidence>
<comment type="subcellular location">
    <subcellularLocation>
        <location evidence="1">Cell membrane</location>
        <topology evidence="1">Multi-pass membrane protein</topology>
    </subcellularLocation>
</comment>
<feature type="transmembrane region" description="Helical" evidence="10">
    <location>
        <begin position="21"/>
        <end position="42"/>
    </location>
</feature>
<keyword evidence="3" id="KW-0050">Antiport</keyword>
<keyword evidence="4" id="KW-1003">Cell membrane</keyword>
<evidence type="ECO:0000256" key="7">
    <source>
        <dbReference type="ARBA" id="ARBA00023065"/>
    </source>
</evidence>
<dbReference type="NCBIfam" id="TIGR00797">
    <property type="entry name" value="matE"/>
    <property type="match status" value="1"/>
</dbReference>
<feature type="transmembrane region" description="Helical" evidence="10">
    <location>
        <begin position="135"/>
        <end position="160"/>
    </location>
</feature>
<accession>E3H806</accession>
<feature type="transmembrane region" description="Helical" evidence="10">
    <location>
        <begin position="392"/>
        <end position="409"/>
    </location>
</feature>
<dbReference type="GO" id="GO:0005886">
    <property type="term" value="C:plasma membrane"/>
    <property type="evidence" value="ECO:0007669"/>
    <property type="project" value="UniProtKB-SubCell"/>
</dbReference>
<sequence length="466" mass="51130">MKSKIDMTQGSISKGLLKMAFPVMATSFLQMAYNLTDMFWIGRTGSSSVAAVGSAGFYVWFSFAFILVSKIGAEVRVSQSIGGKNFSRAKDYARNALQMNFMLSVFYGTLVYFFSDKLIGFFNLGDQSVISMAVSYLKIIVLGMIFSFSNPVFTGIFNGYGDSKTPFYINTIGIGVNLLLDPLLIFGIGPIPAMGVQGAAIATVLAHFTVFTTFLIYINKGKGVVSSLDFHHKPEPYIMKEYIKLGLPVALHNGLFTFFTMVIARIIAQWGPLPMAVQKVGSQIEAISWMTASGFQVAVSTFVGQNYGAKQPKRIKKGYATGIAIISVVGVFATLLLIVFAKPIFSIFIPEEKAVKFGVEYLKILGYSQLFMCIEIVTAGAFNGLGKTSPPSIVSIVFNALRIPLSIFLSSESLLGLNGVWWTLTITSILKGVILVGWFLLMVKKTEFFKTEDSLEYNTILEERDL</sequence>
<proteinExistence type="predicted"/>
<feature type="transmembrane region" description="Helical" evidence="10">
    <location>
        <begin position="421"/>
        <end position="441"/>
    </location>
</feature>
<feature type="transmembrane region" description="Helical" evidence="10">
    <location>
        <begin position="319"/>
        <end position="344"/>
    </location>
</feature>
<feature type="transmembrane region" description="Helical" evidence="10">
    <location>
        <begin position="96"/>
        <end position="115"/>
    </location>
</feature>
<reference evidence="11 12" key="1">
    <citation type="journal article" date="2010" name="Stand. Genomic Sci.">
        <title>Complete genome sequence of Ilyobacter polytropus type strain (CuHbu1).</title>
        <authorList>
            <person name="Sikorski J."/>
            <person name="Chertkov O."/>
            <person name="Lapidus A."/>
            <person name="Nolan M."/>
            <person name="Lucas S."/>
            <person name="Del Rio T.G."/>
            <person name="Tice H."/>
            <person name="Cheng J.F."/>
            <person name="Tapia R."/>
            <person name="Han C."/>
            <person name="Goodwin L."/>
            <person name="Pitluck S."/>
            <person name="Liolios K."/>
            <person name="Ivanova N."/>
            <person name="Mavromatis K."/>
            <person name="Mikhailova N."/>
            <person name="Pati A."/>
            <person name="Chen A."/>
            <person name="Palaniappan K."/>
            <person name="Land M."/>
            <person name="Hauser L."/>
            <person name="Chang Y.J."/>
            <person name="Jeffries C.D."/>
            <person name="Brambilla E."/>
            <person name="Yasawong M."/>
            <person name="Rohde M."/>
            <person name="Pukall R."/>
            <person name="Spring S."/>
            <person name="Goker M."/>
            <person name="Woyke T."/>
            <person name="Bristow J."/>
            <person name="Eisen J.A."/>
            <person name="Markowitz V."/>
            <person name="Hugenholtz P."/>
            <person name="Kyrpides N.C."/>
            <person name="Klenk H.P."/>
        </authorList>
    </citation>
    <scope>NUCLEOTIDE SEQUENCE [LARGE SCALE GENOMIC DNA]</scope>
    <source>
        <strain evidence="12">ATCC 51220 / DSM 2926 / LMG 16218 / CuHBu1</strain>
    </source>
</reference>
<feature type="transmembrane region" description="Helical" evidence="10">
    <location>
        <begin position="245"/>
        <end position="267"/>
    </location>
</feature>
<dbReference type="KEGG" id="ipo:Ilyop_1177"/>
<feature type="transmembrane region" description="Helical" evidence="10">
    <location>
        <begin position="364"/>
        <end position="385"/>
    </location>
</feature>
<evidence type="ECO:0000256" key="5">
    <source>
        <dbReference type="ARBA" id="ARBA00022692"/>
    </source>
</evidence>
<evidence type="ECO:0000256" key="10">
    <source>
        <dbReference type="SAM" id="Phobius"/>
    </source>
</evidence>
<evidence type="ECO:0000256" key="1">
    <source>
        <dbReference type="ARBA" id="ARBA00004651"/>
    </source>
</evidence>
<name>E3H806_ILYPC</name>
<dbReference type="CDD" id="cd13140">
    <property type="entry name" value="MATE_like_1"/>
    <property type="match status" value="1"/>
</dbReference>
<keyword evidence="2" id="KW-0813">Transport</keyword>
<feature type="transmembrane region" description="Helical" evidence="10">
    <location>
        <begin position="48"/>
        <end position="68"/>
    </location>
</feature>
<dbReference type="InterPro" id="IPR050222">
    <property type="entry name" value="MATE_MdtK"/>
</dbReference>
<dbReference type="HOGENOM" id="CLU_012893_5_0_0"/>
<feature type="transmembrane region" description="Helical" evidence="10">
    <location>
        <begin position="194"/>
        <end position="218"/>
    </location>
</feature>
<dbReference type="GO" id="GO:0006811">
    <property type="term" value="P:monoatomic ion transport"/>
    <property type="evidence" value="ECO:0007669"/>
    <property type="project" value="UniProtKB-KW"/>
</dbReference>
<evidence type="ECO:0000256" key="2">
    <source>
        <dbReference type="ARBA" id="ARBA00022448"/>
    </source>
</evidence>
<evidence type="ECO:0000256" key="4">
    <source>
        <dbReference type="ARBA" id="ARBA00022475"/>
    </source>
</evidence>
<evidence type="ECO:0000256" key="3">
    <source>
        <dbReference type="ARBA" id="ARBA00022449"/>
    </source>
</evidence>
<keyword evidence="6 10" id="KW-1133">Transmembrane helix</keyword>
<keyword evidence="5 10" id="KW-0812">Transmembrane</keyword>
<dbReference type="InterPro" id="IPR048279">
    <property type="entry name" value="MdtK-like"/>
</dbReference>
<keyword evidence="7" id="KW-0406">Ion transport</keyword>
<dbReference type="AlphaFoldDB" id="E3H806"/>
<evidence type="ECO:0000313" key="12">
    <source>
        <dbReference type="Proteomes" id="UP000006875"/>
    </source>
</evidence>
<dbReference type="Pfam" id="PF01554">
    <property type="entry name" value="MatE"/>
    <property type="match status" value="2"/>
</dbReference>
<evidence type="ECO:0000256" key="6">
    <source>
        <dbReference type="ARBA" id="ARBA00022989"/>
    </source>
</evidence>
<evidence type="ECO:0000256" key="8">
    <source>
        <dbReference type="ARBA" id="ARBA00023136"/>
    </source>
</evidence>
<dbReference type="EMBL" id="CP002281">
    <property type="protein sequence ID" value="ADO82958.1"/>
    <property type="molecule type" value="Genomic_DNA"/>
</dbReference>
<dbReference type="PIRSF" id="PIRSF006603">
    <property type="entry name" value="DinF"/>
    <property type="match status" value="1"/>
</dbReference>
<dbReference type="eggNOG" id="COG0534">
    <property type="taxonomic scope" value="Bacteria"/>
</dbReference>
<protein>
    <recommendedName>
        <fullName evidence="9">Multidrug-efflux transporter</fullName>
    </recommendedName>
</protein>
<feature type="transmembrane region" description="Helical" evidence="10">
    <location>
        <begin position="287"/>
        <end position="307"/>
    </location>
</feature>